<feature type="coiled-coil region" evidence="2">
    <location>
        <begin position="240"/>
        <end position="276"/>
    </location>
</feature>
<evidence type="ECO:0000256" key="2">
    <source>
        <dbReference type="SAM" id="Coils"/>
    </source>
</evidence>
<dbReference type="EMBL" id="CP021416">
    <property type="protein sequence ID" value="ARU47396.1"/>
    <property type="molecule type" value="Genomic_DNA"/>
</dbReference>
<dbReference type="PRINTS" id="PR00679">
    <property type="entry name" value="PROHIBITIN"/>
</dbReference>
<keyword evidence="4" id="KW-0472">Membrane</keyword>
<gene>
    <name evidence="6" type="ORF">Sdiek1_0213</name>
</gene>
<reference evidence="7" key="1">
    <citation type="submission" date="2017-05" db="EMBL/GenBank/DDBJ databases">
        <title>Dechlorination kinetics govern the competition between two new strains of the genus Sulfurospirillum.</title>
        <authorList>
            <person name="Buttet G.F."/>
            <person name="Murray A.M."/>
            <person name="Goris T."/>
            <person name="Burion M."/>
            <person name="Lin B."/>
            <person name="Rolle M."/>
            <person name="Maillard J."/>
        </authorList>
    </citation>
    <scope>NUCLEOTIDE SEQUENCE [LARGE SCALE GENOMIC DNA]</scope>
    <source>
        <strain evidence="7">SL2-1</strain>
    </source>
</reference>
<evidence type="ECO:0000256" key="4">
    <source>
        <dbReference type="SAM" id="Phobius"/>
    </source>
</evidence>
<dbReference type="KEGG" id="suls:Sdiek1_0213"/>
<dbReference type="SUPFAM" id="SSF117892">
    <property type="entry name" value="Band 7/SPFH domain"/>
    <property type="match status" value="1"/>
</dbReference>
<feature type="transmembrane region" description="Helical" evidence="4">
    <location>
        <begin position="48"/>
        <end position="67"/>
    </location>
</feature>
<dbReference type="Pfam" id="PF01145">
    <property type="entry name" value="Band_7"/>
    <property type="match status" value="1"/>
</dbReference>
<keyword evidence="4" id="KW-1133">Transmembrane helix</keyword>
<protein>
    <recommendedName>
        <fullName evidence="5">Band 7 domain-containing protein</fullName>
    </recommendedName>
</protein>
<dbReference type="InterPro" id="IPR036013">
    <property type="entry name" value="Band_7/SPFH_dom_sf"/>
</dbReference>
<evidence type="ECO:0000259" key="5">
    <source>
        <dbReference type="SMART" id="SM00244"/>
    </source>
</evidence>
<keyword evidence="7" id="KW-1185">Reference proteome</keyword>
<comment type="subcellular location">
    <subcellularLocation>
        <location evidence="1">Membrane</location>
        <topology evidence="1">Single-pass membrane protein</topology>
    </subcellularLocation>
</comment>
<organism evidence="6 7">
    <name type="scientific">Sulfurospirillum diekertiae</name>
    <dbReference type="NCBI Taxonomy" id="1854492"/>
    <lineage>
        <taxon>Bacteria</taxon>
        <taxon>Pseudomonadati</taxon>
        <taxon>Campylobacterota</taxon>
        <taxon>Epsilonproteobacteria</taxon>
        <taxon>Campylobacterales</taxon>
        <taxon>Sulfurospirillaceae</taxon>
        <taxon>Sulfurospirillum</taxon>
    </lineage>
</organism>
<feature type="domain" description="Band 7" evidence="5">
    <location>
        <begin position="64"/>
        <end position="248"/>
    </location>
</feature>
<accession>A0A1Y0HIH0</accession>
<dbReference type="PANTHER" id="PTHR23222:SF0">
    <property type="entry name" value="PROHIBITIN 1"/>
    <property type="match status" value="1"/>
</dbReference>
<dbReference type="InterPro" id="IPR001107">
    <property type="entry name" value="Band_7"/>
</dbReference>
<dbReference type="Proteomes" id="UP000196005">
    <property type="component" value="Chromosome"/>
</dbReference>
<sequence>MPADLNDYFKKKNGGGSGNNGGGGDNDNRTPFNIEPPDFLKNLGKKAGIIYVLIAIVVIAVVAKPFVIINSGEMGIKATTGKFEPIPMEPGFHLFIPFIQQVFIVDTKVRIMNYSSSEDLGEVLQRGSGIKKNAAISVLDARGLPVSIELTVQYKLEPSTAPQTIATWGMAWEDKIINPVVRDVTRAVVGKFNAEELPQRRNEIAVNIEEGIRKAIDAQPGKPVELLTMQLREILLPAKIKEQIEKVQVAKQEVERTRYEVEIANQQALKRAAEAEGQAKARQINAQGEANAVKIEADADAYANKKISESISDPLLKLRQIEVQGKFNEALKENKDAKIFLTPGGSTPNIWVDTKDSQKAVSIAK</sequence>
<evidence type="ECO:0000256" key="1">
    <source>
        <dbReference type="ARBA" id="ARBA00004167"/>
    </source>
</evidence>
<dbReference type="GO" id="GO:0016020">
    <property type="term" value="C:membrane"/>
    <property type="evidence" value="ECO:0007669"/>
    <property type="project" value="UniProtKB-SubCell"/>
</dbReference>
<dbReference type="OrthoDB" id="9812991at2"/>
<evidence type="ECO:0000313" key="7">
    <source>
        <dbReference type="Proteomes" id="UP000196005"/>
    </source>
</evidence>
<dbReference type="InterPro" id="IPR000163">
    <property type="entry name" value="Prohibitin"/>
</dbReference>
<dbReference type="AlphaFoldDB" id="A0A1Y0HIH0"/>
<feature type="compositionally biased region" description="Gly residues" evidence="3">
    <location>
        <begin position="14"/>
        <end position="25"/>
    </location>
</feature>
<evidence type="ECO:0000313" key="6">
    <source>
        <dbReference type="EMBL" id="ARU47396.1"/>
    </source>
</evidence>
<keyword evidence="2" id="KW-0175">Coiled coil</keyword>
<proteinExistence type="predicted"/>
<name>A0A1Y0HIH0_9BACT</name>
<feature type="region of interest" description="Disordered" evidence="3">
    <location>
        <begin position="11"/>
        <end position="30"/>
    </location>
</feature>
<dbReference type="RefSeq" id="WP_087437499.1">
    <property type="nucleotide sequence ID" value="NZ_CP021416.1"/>
</dbReference>
<dbReference type="SMART" id="SM00244">
    <property type="entry name" value="PHB"/>
    <property type="match status" value="1"/>
</dbReference>
<dbReference type="Gene3D" id="3.30.479.30">
    <property type="entry name" value="Band 7 domain"/>
    <property type="match status" value="1"/>
</dbReference>
<dbReference type="CDD" id="cd03401">
    <property type="entry name" value="SPFH_prohibitin"/>
    <property type="match status" value="1"/>
</dbReference>
<keyword evidence="4" id="KW-0812">Transmembrane</keyword>
<evidence type="ECO:0000256" key="3">
    <source>
        <dbReference type="SAM" id="MobiDB-lite"/>
    </source>
</evidence>
<dbReference type="PANTHER" id="PTHR23222">
    <property type="entry name" value="PROHIBITIN"/>
    <property type="match status" value="1"/>
</dbReference>